<organism evidence="1 2">
    <name type="scientific">Tanacetum coccineum</name>
    <dbReference type="NCBI Taxonomy" id="301880"/>
    <lineage>
        <taxon>Eukaryota</taxon>
        <taxon>Viridiplantae</taxon>
        <taxon>Streptophyta</taxon>
        <taxon>Embryophyta</taxon>
        <taxon>Tracheophyta</taxon>
        <taxon>Spermatophyta</taxon>
        <taxon>Magnoliopsida</taxon>
        <taxon>eudicotyledons</taxon>
        <taxon>Gunneridae</taxon>
        <taxon>Pentapetalae</taxon>
        <taxon>asterids</taxon>
        <taxon>campanulids</taxon>
        <taxon>Asterales</taxon>
        <taxon>Asteraceae</taxon>
        <taxon>Asteroideae</taxon>
        <taxon>Anthemideae</taxon>
        <taxon>Anthemidinae</taxon>
        <taxon>Tanacetum</taxon>
    </lineage>
</organism>
<evidence type="ECO:0000313" key="1">
    <source>
        <dbReference type="EMBL" id="GJS67725.1"/>
    </source>
</evidence>
<keyword evidence="2" id="KW-1185">Reference proteome</keyword>
<accession>A0ABQ4XQR6</accession>
<name>A0ABQ4XQR6_9ASTR</name>
<dbReference type="EMBL" id="BQNB010009739">
    <property type="protein sequence ID" value="GJS67725.1"/>
    <property type="molecule type" value="Genomic_DNA"/>
</dbReference>
<proteinExistence type="predicted"/>
<reference evidence="1" key="2">
    <citation type="submission" date="2022-01" db="EMBL/GenBank/DDBJ databases">
        <authorList>
            <person name="Yamashiro T."/>
            <person name="Shiraishi A."/>
            <person name="Satake H."/>
            <person name="Nakayama K."/>
        </authorList>
    </citation>
    <scope>NUCLEOTIDE SEQUENCE</scope>
</reference>
<evidence type="ECO:0000313" key="2">
    <source>
        <dbReference type="Proteomes" id="UP001151760"/>
    </source>
</evidence>
<reference evidence="1" key="1">
    <citation type="journal article" date="2022" name="Int. J. Mol. Sci.">
        <title>Draft Genome of Tanacetum Coccineum: Genomic Comparison of Closely Related Tanacetum-Family Plants.</title>
        <authorList>
            <person name="Yamashiro T."/>
            <person name="Shiraishi A."/>
            <person name="Nakayama K."/>
            <person name="Satake H."/>
        </authorList>
    </citation>
    <scope>NUCLEOTIDE SEQUENCE</scope>
</reference>
<protein>
    <submittedName>
        <fullName evidence="1">Uncharacterized protein</fullName>
    </submittedName>
</protein>
<dbReference type="Proteomes" id="UP001151760">
    <property type="component" value="Unassembled WGS sequence"/>
</dbReference>
<gene>
    <name evidence="1" type="ORF">Tco_0682290</name>
</gene>
<sequence>MVAEVLQSLEYRCGQLDVAPMLDWSKKTIRTMTVDERKAANLDQRLKSLILPVLPDDQINSDFQDSPDDEEDIRSNEEYIKDLKEEYQERALLAKSKRFFKKGSQRFSSAKATDDTICHNVKEKKKGLVVEAYEWDEEDVSSDDNEMTEVKVLMALADDESVDVGKESARNKEWVKDHYEKVLKQAKLDFLTMQYVNTKILKENKNIRKELKELTAITKKWLNNSNKVNQCISEQIPSQKKRILGLDQLPEDPSSSRQTDLVFVNSLTEDTKVSIPGVERP</sequence>
<comment type="caution">
    <text evidence="1">The sequence shown here is derived from an EMBL/GenBank/DDBJ whole genome shotgun (WGS) entry which is preliminary data.</text>
</comment>